<dbReference type="AlphaFoldDB" id="A0AAW4W9M9"/>
<dbReference type="PANTHER" id="PTHR41328:SF2">
    <property type="entry name" value="TERMINASE SMALL SUBUNIT"/>
    <property type="match status" value="1"/>
</dbReference>
<dbReference type="RefSeq" id="WP_227588984.1">
    <property type="nucleotide sequence ID" value="NZ_JAJEQQ010000023.1"/>
</dbReference>
<evidence type="ECO:0000313" key="4">
    <source>
        <dbReference type="Proteomes" id="UP001198612"/>
    </source>
</evidence>
<evidence type="ECO:0000256" key="1">
    <source>
        <dbReference type="ARBA" id="ARBA00022612"/>
    </source>
</evidence>
<gene>
    <name evidence="3" type="ORF">LKD40_13130</name>
</gene>
<keyword evidence="4" id="KW-1185">Reference proteome</keyword>
<proteinExistence type="predicted"/>
<dbReference type="Gene3D" id="1.10.10.1400">
    <property type="entry name" value="Terminase, small subunit, N-terminal DNA-binding domain, HTH motif"/>
    <property type="match status" value="1"/>
</dbReference>
<dbReference type="InterPro" id="IPR052404">
    <property type="entry name" value="SPP1-like_terminase"/>
</dbReference>
<keyword evidence="2" id="KW-0231">Viral genome packaging</keyword>
<keyword evidence="1" id="KW-1188">Viral release from host cell</keyword>
<dbReference type="InterPro" id="IPR005335">
    <property type="entry name" value="Terminase_ssu"/>
</dbReference>
<dbReference type="InterPro" id="IPR038713">
    <property type="entry name" value="Terminase_Gp1_N_sf"/>
</dbReference>
<organism evidence="3 4">
    <name type="scientific">Blautia fusiformis</name>
    <dbReference type="NCBI Taxonomy" id="2881264"/>
    <lineage>
        <taxon>Bacteria</taxon>
        <taxon>Bacillati</taxon>
        <taxon>Bacillota</taxon>
        <taxon>Clostridia</taxon>
        <taxon>Lachnospirales</taxon>
        <taxon>Lachnospiraceae</taxon>
        <taxon>Blautia</taxon>
    </lineage>
</organism>
<dbReference type="PANTHER" id="PTHR41328">
    <property type="entry name" value="TERMINASE SMALL SUBUNIT-RELATED"/>
    <property type="match status" value="1"/>
</dbReference>
<name>A0AAW4W9M9_9FIRM</name>
<evidence type="ECO:0000256" key="2">
    <source>
        <dbReference type="ARBA" id="ARBA00023219"/>
    </source>
</evidence>
<evidence type="ECO:0000313" key="3">
    <source>
        <dbReference type="EMBL" id="MCC2228736.1"/>
    </source>
</evidence>
<dbReference type="Proteomes" id="UP001198612">
    <property type="component" value="Unassembled WGS sequence"/>
</dbReference>
<sequence length="167" mass="18972">MTEKQKIFADEYLIDLNATRAYRVAYPSVKKEEAAAVNGSKLLRNTKVAAYIQERMQERQKRTEITQDRVLQELAAIAFAKATDYAEIKNECVRIKDTAELDEQQVRALAGIEEGKFGIKVKLNDKEKALELLGRHLGMFKDKLEVSGLEEEKKKLGDILEQLRGDG</sequence>
<protein>
    <submittedName>
        <fullName evidence="3">Terminase small subunit</fullName>
    </submittedName>
</protein>
<dbReference type="Pfam" id="PF03592">
    <property type="entry name" value="Terminase_2"/>
    <property type="match status" value="1"/>
</dbReference>
<reference evidence="3 4" key="1">
    <citation type="submission" date="2021-10" db="EMBL/GenBank/DDBJ databases">
        <title>Anaerobic single-cell dispensing facilitates the cultivation of human gut bacteria.</title>
        <authorList>
            <person name="Afrizal A."/>
        </authorList>
    </citation>
    <scope>NUCLEOTIDE SEQUENCE [LARGE SCALE GENOMIC DNA]</scope>
    <source>
        <strain evidence="3 4">CLA-AA-H217</strain>
    </source>
</reference>
<accession>A0AAW4W9M9</accession>
<dbReference type="GO" id="GO:0051276">
    <property type="term" value="P:chromosome organization"/>
    <property type="evidence" value="ECO:0007669"/>
    <property type="project" value="InterPro"/>
</dbReference>
<dbReference type="EMBL" id="JAJEQQ010000023">
    <property type="protein sequence ID" value="MCC2228736.1"/>
    <property type="molecule type" value="Genomic_DNA"/>
</dbReference>
<comment type="caution">
    <text evidence="3">The sequence shown here is derived from an EMBL/GenBank/DDBJ whole genome shotgun (WGS) entry which is preliminary data.</text>
</comment>